<dbReference type="InterPro" id="IPR026341">
    <property type="entry name" value="T9SS_type_B"/>
</dbReference>
<dbReference type="RefSeq" id="WP_101333469.1">
    <property type="nucleotide sequence ID" value="NZ_PJNI01000001.1"/>
</dbReference>
<keyword evidence="2" id="KW-1185">Reference proteome</keyword>
<evidence type="ECO:0008006" key="3">
    <source>
        <dbReference type="Google" id="ProtNLM"/>
    </source>
</evidence>
<dbReference type="NCBIfam" id="TIGR04131">
    <property type="entry name" value="Bac_Flav_CTERM"/>
    <property type="match status" value="1"/>
</dbReference>
<accession>A0A2I0R6T3</accession>
<gene>
    <name evidence="1" type="ORF">CW751_02845</name>
</gene>
<evidence type="ECO:0000313" key="1">
    <source>
        <dbReference type="EMBL" id="PKR82285.1"/>
    </source>
</evidence>
<comment type="caution">
    <text evidence="1">The sequence shown here is derived from an EMBL/GenBank/DDBJ whole genome shotgun (WGS) entry which is preliminary data.</text>
</comment>
<name>A0A2I0R6T3_9FLAO</name>
<dbReference type="Pfam" id="PF13585">
    <property type="entry name" value="CHU_C"/>
    <property type="match status" value="1"/>
</dbReference>
<dbReference type="OrthoDB" id="9765926at2"/>
<sequence length="427" mass="46645">MMRILILFFTISIFHYPALFSQEVYNNCADAFELCPNKTVNLNNISANATVCSNCEDDFTFCFSGENTIWMTFTTNDIGGDALINFSNITFENLTGQGNQLEAAILEVNVPCVSSSYSLISNCIANGTGMFSLTATALPPNTTYYVVVNGAMGTTDNAEASFDVLLNGSAVDRNASLSIGTNSNTICKGNSTTFYASTIGCDDQGKIDWFANGNLIGTTVDSVFIYPNFEQGDVVTAKVSCFSQCADTLVSNSVSLTVLDFLVDAGENFSLQKGESANLDGQTSEANFEWSPSYNMSDPNVINPVVNPEQTTTYYLTADNGTCTRTDEVTVFVEDGLEIPNTFSPNGDNINDTWEILGIEKFPDCNIQIYTRWGQLVYQTTGYSKDKRWNGESKSGKKMASGAYYYVINLRDDAYEKPIKGTVSLIR</sequence>
<dbReference type="AlphaFoldDB" id="A0A2I0R6T3"/>
<organism evidence="1 2">
    <name type="scientific">Brumimicrobium salinarum</name>
    <dbReference type="NCBI Taxonomy" id="2058658"/>
    <lineage>
        <taxon>Bacteria</taxon>
        <taxon>Pseudomonadati</taxon>
        <taxon>Bacteroidota</taxon>
        <taxon>Flavobacteriia</taxon>
        <taxon>Flavobacteriales</taxon>
        <taxon>Crocinitomicaceae</taxon>
        <taxon>Brumimicrobium</taxon>
    </lineage>
</organism>
<dbReference type="Proteomes" id="UP000236654">
    <property type="component" value="Unassembled WGS sequence"/>
</dbReference>
<dbReference type="EMBL" id="PJNI01000001">
    <property type="protein sequence ID" value="PKR82285.1"/>
    <property type="molecule type" value="Genomic_DNA"/>
</dbReference>
<protein>
    <recommendedName>
        <fullName evidence="3">Ig-like domain-containing protein</fullName>
    </recommendedName>
</protein>
<evidence type="ECO:0000313" key="2">
    <source>
        <dbReference type="Proteomes" id="UP000236654"/>
    </source>
</evidence>
<reference evidence="1 2" key="1">
    <citation type="submission" date="2017-12" db="EMBL/GenBank/DDBJ databases">
        <title>The draft genome sequence of Brumimicrobium saltpan LHR20.</title>
        <authorList>
            <person name="Do Z.-J."/>
            <person name="Luo H.-R."/>
        </authorList>
    </citation>
    <scope>NUCLEOTIDE SEQUENCE [LARGE SCALE GENOMIC DNA]</scope>
    <source>
        <strain evidence="1 2">LHR20</strain>
    </source>
</reference>
<proteinExistence type="predicted"/>